<feature type="transmembrane region" description="Helical" evidence="1">
    <location>
        <begin position="20"/>
        <end position="42"/>
    </location>
</feature>
<sequence length="51" mass="5790">MSHHDDENESVPLIQQLLDSPFLLLFLGVMIPMVVYNLWGVLDILTIPLAK</sequence>
<organism evidence="2 3">
    <name type="scientific">Diaphorobacter limosus</name>
    <dbReference type="NCBI Taxonomy" id="3036128"/>
    <lineage>
        <taxon>Bacteria</taxon>
        <taxon>Pseudomonadati</taxon>
        <taxon>Pseudomonadota</taxon>
        <taxon>Betaproteobacteria</taxon>
        <taxon>Burkholderiales</taxon>
        <taxon>Comamonadaceae</taxon>
        <taxon>Diaphorobacter</taxon>
    </lineage>
</organism>
<reference evidence="2 3" key="1">
    <citation type="submission" date="2023-03" db="EMBL/GenBank/DDBJ databases">
        <title>Diaphorobacter basophil sp. nov., isolated from a sewage-treatment plant.</title>
        <authorList>
            <person name="Yang K."/>
        </authorList>
    </citation>
    <scope>NUCLEOTIDE SEQUENCE [LARGE SCALE GENOMIC DNA]</scope>
    <source>
        <strain evidence="2 3">Y-1</strain>
    </source>
</reference>
<accession>A0ABZ0J7V6</accession>
<keyword evidence="1" id="KW-1133">Transmembrane helix</keyword>
<keyword evidence="1" id="KW-0472">Membrane</keyword>
<evidence type="ECO:0000313" key="3">
    <source>
        <dbReference type="Proteomes" id="UP001303211"/>
    </source>
</evidence>
<evidence type="ECO:0000313" key="2">
    <source>
        <dbReference type="EMBL" id="WOO33953.1"/>
    </source>
</evidence>
<dbReference type="RefSeq" id="WP_317703284.1">
    <property type="nucleotide sequence ID" value="NZ_CP136921.1"/>
</dbReference>
<evidence type="ECO:0000256" key="1">
    <source>
        <dbReference type="SAM" id="Phobius"/>
    </source>
</evidence>
<gene>
    <name evidence="2" type="ORF">P4826_07800</name>
</gene>
<protein>
    <submittedName>
        <fullName evidence="2">Uncharacterized protein</fullName>
    </submittedName>
</protein>
<proteinExistence type="predicted"/>
<keyword evidence="1" id="KW-0812">Transmembrane</keyword>
<name>A0ABZ0J7V6_9BURK</name>
<dbReference type="EMBL" id="CP136921">
    <property type="protein sequence ID" value="WOO33953.1"/>
    <property type="molecule type" value="Genomic_DNA"/>
</dbReference>
<dbReference type="Proteomes" id="UP001303211">
    <property type="component" value="Chromosome"/>
</dbReference>
<keyword evidence="3" id="KW-1185">Reference proteome</keyword>